<dbReference type="AlphaFoldDB" id="A0A383ERQ8"/>
<name>A0A383ERQ8_9ZZZZ</name>
<feature type="non-terminal residue" evidence="1">
    <location>
        <position position="1"/>
    </location>
</feature>
<sequence>MNSANKLNAYRVNAVDSASPENLVV</sequence>
<accession>A0A383ERQ8</accession>
<gene>
    <name evidence="1" type="ORF">METZ01_LOCUS511854</name>
</gene>
<evidence type="ECO:0000313" key="1">
    <source>
        <dbReference type="EMBL" id="SVE59000.1"/>
    </source>
</evidence>
<feature type="non-terminal residue" evidence="1">
    <location>
        <position position="25"/>
    </location>
</feature>
<protein>
    <submittedName>
        <fullName evidence="1">Uncharacterized protein</fullName>
    </submittedName>
</protein>
<organism evidence="1">
    <name type="scientific">marine metagenome</name>
    <dbReference type="NCBI Taxonomy" id="408172"/>
    <lineage>
        <taxon>unclassified sequences</taxon>
        <taxon>metagenomes</taxon>
        <taxon>ecological metagenomes</taxon>
    </lineage>
</organism>
<reference evidence="1" key="1">
    <citation type="submission" date="2018-05" db="EMBL/GenBank/DDBJ databases">
        <authorList>
            <person name="Lanie J.A."/>
            <person name="Ng W.-L."/>
            <person name="Kazmierczak K.M."/>
            <person name="Andrzejewski T.M."/>
            <person name="Davidsen T.M."/>
            <person name="Wayne K.J."/>
            <person name="Tettelin H."/>
            <person name="Glass J.I."/>
            <person name="Rusch D."/>
            <person name="Podicherti R."/>
            <person name="Tsui H.-C.T."/>
            <person name="Winkler M.E."/>
        </authorList>
    </citation>
    <scope>NUCLEOTIDE SEQUENCE</scope>
</reference>
<proteinExistence type="predicted"/>
<dbReference type="EMBL" id="UINC01227911">
    <property type="protein sequence ID" value="SVE59000.1"/>
    <property type="molecule type" value="Genomic_DNA"/>
</dbReference>